<evidence type="ECO:0000256" key="1">
    <source>
        <dbReference type="SAM" id="Phobius"/>
    </source>
</evidence>
<protein>
    <submittedName>
        <fullName evidence="2">Uncharacterized protein</fullName>
    </submittedName>
</protein>
<comment type="caution">
    <text evidence="2">The sequence shown here is derived from an EMBL/GenBank/DDBJ whole genome shotgun (WGS) entry which is preliminary data.</text>
</comment>
<keyword evidence="1" id="KW-1133">Transmembrane helix</keyword>
<dbReference type="EMBL" id="QSFX01000032">
    <property type="protein sequence ID" value="RHA84830.1"/>
    <property type="molecule type" value="Genomic_DNA"/>
</dbReference>
<dbReference type="RefSeq" id="WP_118583106.1">
    <property type="nucleotide sequence ID" value="NZ_CABJFX010000032.1"/>
</dbReference>
<dbReference type="AlphaFoldDB" id="A0A413TIQ4"/>
<feature type="transmembrane region" description="Helical" evidence="1">
    <location>
        <begin position="101"/>
        <end position="118"/>
    </location>
</feature>
<feature type="transmembrane region" description="Helical" evidence="1">
    <location>
        <begin position="71"/>
        <end position="89"/>
    </location>
</feature>
<name>A0A413TIQ4_9FIRM</name>
<accession>A0A413TIQ4</accession>
<dbReference type="Proteomes" id="UP000283492">
    <property type="component" value="Unassembled WGS sequence"/>
</dbReference>
<evidence type="ECO:0000313" key="3">
    <source>
        <dbReference type="Proteomes" id="UP000283492"/>
    </source>
</evidence>
<sequence>MTNAETIWNVISWYYGKSTAIGLMLVLMTVYLLGRKKEYRYYTFSCAVLMFLILNQLTYRIIERLGEGDTYYRFLWIFPVSLIAAWGGLRLIEKMKSKMEKVICVAVMVCLIFLYSGGKISDWVTLPENIYQISEDKIQVADLIEEVTGGERVIVYAEDELMYGIREYDANICLATEGEREYLYHIITENDSNASGNLMLGILVNAKIDYIVVRKEYTGAKAALNGGGCVEVGQTDNYILYYVNQEQLKEDLYHIYDSDWKTDAGICNVEDVMIKGLTQEQQFLFYGDGRLDEFNNDIGENRILCDGSEEFYSKEYGDYIVCKIDNQSQGITEQIMKKIESEERKKKPILLFLNRPLIRGEKSDRLLDWIEEGNSYIQAVYAENADESRKDMLTEKVFQCYITNNVAENALLVQVRGE</sequence>
<feature type="transmembrane region" description="Helical" evidence="1">
    <location>
        <begin position="41"/>
        <end position="59"/>
    </location>
</feature>
<proteinExistence type="predicted"/>
<feature type="transmembrane region" description="Helical" evidence="1">
    <location>
        <begin position="12"/>
        <end position="34"/>
    </location>
</feature>
<gene>
    <name evidence="2" type="ORF">DW914_14920</name>
</gene>
<organism evidence="2 3">
    <name type="scientific">Roseburia inulinivorans</name>
    <dbReference type="NCBI Taxonomy" id="360807"/>
    <lineage>
        <taxon>Bacteria</taxon>
        <taxon>Bacillati</taxon>
        <taxon>Bacillota</taxon>
        <taxon>Clostridia</taxon>
        <taxon>Lachnospirales</taxon>
        <taxon>Lachnospiraceae</taxon>
        <taxon>Roseburia</taxon>
    </lineage>
</organism>
<evidence type="ECO:0000313" key="2">
    <source>
        <dbReference type="EMBL" id="RHA84830.1"/>
    </source>
</evidence>
<reference evidence="2 3" key="1">
    <citation type="submission" date="2018-08" db="EMBL/GenBank/DDBJ databases">
        <title>A genome reference for cultivated species of the human gut microbiota.</title>
        <authorList>
            <person name="Zou Y."/>
            <person name="Xue W."/>
            <person name="Luo G."/>
        </authorList>
    </citation>
    <scope>NUCLEOTIDE SEQUENCE [LARGE SCALE GENOMIC DNA]</scope>
    <source>
        <strain evidence="2 3">AM42-1AC</strain>
    </source>
</reference>
<keyword evidence="1" id="KW-0472">Membrane</keyword>
<keyword evidence="1" id="KW-0812">Transmembrane</keyword>